<dbReference type="PANTHER" id="PTHR34477">
    <property type="entry name" value="UPF0213 PROTEIN YHBQ"/>
    <property type="match status" value="1"/>
</dbReference>
<protein>
    <recommendedName>
        <fullName evidence="2">GIY-YIG domain-containing protein</fullName>
    </recommendedName>
</protein>
<dbReference type="CDD" id="cd10456">
    <property type="entry name" value="GIY-YIG_UPF0213"/>
    <property type="match status" value="1"/>
</dbReference>
<dbReference type="InterPro" id="IPR000305">
    <property type="entry name" value="GIY-YIG_endonuc"/>
</dbReference>
<organism evidence="3 4">
    <name type="scientific">Candidatus Curtissbacteria bacterium RIFCSPLOWO2_01_FULL_42_26</name>
    <dbReference type="NCBI Taxonomy" id="1797729"/>
    <lineage>
        <taxon>Bacteria</taxon>
        <taxon>Candidatus Curtissiibacteriota</taxon>
    </lineage>
</organism>
<evidence type="ECO:0000256" key="1">
    <source>
        <dbReference type="ARBA" id="ARBA00007435"/>
    </source>
</evidence>
<dbReference type="PANTHER" id="PTHR34477:SF1">
    <property type="entry name" value="UPF0213 PROTEIN YHBQ"/>
    <property type="match status" value="1"/>
</dbReference>
<comment type="similarity">
    <text evidence="1">Belongs to the UPF0213 family.</text>
</comment>
<feature type="domain" description="GIY-YIG" evidence="2">
    <location>
        <begin position="1"/>
        <end position="77"/>
    </location>
</feature>
<dbReference type="EMBL" id="MFBS01000020">
    <property type="protein sequence ID" value="OGE09270.1"/>
    <property type="molecule type" value="Genomic_DNA"/>
</dbReference>
<dbReference type="Gene3D" id="3.40.1440.10">
    <property type="entry name" value="GIY-YIG endonuclease"/>
    <property type="match status" value="1"/>
</dbReference>
<proteinExistence type="inferred from homology"/>
<name>A0A1F5HYY0_9BACT</name>
<dbReference type="InterPro" id="IPR035901">
    <property type="entry name" value="GIY-YIG_endonuc_sf"/>
</dbReference>
<dbReference type="Pfam" id="PF01541">
    <property type="entry name" value="GIY-YIG"/>
    <property type="match status" value="1"/>
</dbReference>
<dbReference type="AlphaFoldDB" id="A0A1F5HYY0"/>
<dbReference type="SUPFAM" id="SSF82771">
    <property type="entry name" value="GIY-YIG endonuclease"/>
    <property type="match status" value="1"/>
</dbReference>
<gene>
    <name evidence="3" type="ORF">A3A60_04035</name>
</gene>
<dbReference type="STRING" id="1797729.A3A60_04035"/>
<reference evidence="3 4" key="1">
    <citation type="journal article" date="2016" name="Nat. Commun.">
        <title>Thousands of microbial genomes shed light on interconnected biogeochemical processes in an aquifer system.</title>
        <authorList>
            <person name="Anantharaman K."/>
            <person name="Brown C.T."/>
            <person name="Hug L.A."/>
            <person name="Sharon I."/>
            <person name="Castelle C.J."/>
            <person name="Probst A.J."/>
            <person name="Thomas B.C."/>
            <person name="Singh A."/>
            <person name="Wilkins M.J."/>
            <person name="Karaoz U."/>
            <person name="Brodie E.L."/>
            <person name="Williams K.H."/>
            <person name="Hubbard S.S."/>
            <person name="Banfield J.F."/>
        </authorList>
    </citation>
    <scope>NUCLEOTIDE SEQUENCE [LARGE SCALE GENOMIC DNA]</scope>
</reference>
<comment type="caution">
    <text evidence="3">The sequence shown here is derived from an EMBL/GenBank/DDBJ whole genome shotgun (WGS) entry which is preliminary data.</text>
</comment>
<evidence type="ECO:0000313" key="3">
    <source>
        <dbReference type="EMBL" id="OGE09270.1"/>
    </source>
</evidence>
<sequence length="85" mass="10386">MSWFVYIVRCSDETYYTGICVDLKRRVAEHNLGKYKRAYTKGRIPVRLVYWETRKDRSEASKREIEIKGWSRFKKEKLVNSLRRH</sequence>
<dbReference type="InterPro" id="IPR050190">
    <property type="entry name" value="UPF0213_domain"/>
</dbReference>
<evidence type="ECO:0000313" key="4">
    <source>
        <dbReference type="Proteomes" id="UP000179227"/>
    </source>
</evidence>
<evidence type="ECO:0000259" key="2">
    <source>
        <dbReference type="PROSITE" id="PS50164"/>
    </source>
</evidence>
<dbReference type="Proteomes" id="UP000179227">
    <property type="component" value="Unassembled WGS sequence"/>
</dbReference>
<dbReference type="PROSITE" id="PS50164">
    <property type="entry name" value="GIY_YIG"/>
    <property type="match status" value="1"/>
</dbReference>
<accession>A0A1F5HYY0</accession>